<feature type="chain" id="PRO_5020629279" evidence="1">
    <location>
        <begin position="27"/>
        <end position="190"/>
    </location>
</feature>
<dbReference type="PROSITE" id="PS51257">
    <property type="entry name" value="PROKAR_LIPOPROTEIN"/>
    <property type="match status" value="1"/>
</dbReference>
<keyword evidence="3" id="KW-1185">Reference proteome</keyword>
<feature type="signal peptide" evidence="1">
    <location>
        <begin position="1"/>
        <end position="26"/>
    </location>
</feature>
<dbReference type="Gene3D" id="3.15.10.40">
    <property type="entry name" value="Uncharacterised protein PF07273, DUF1439"/>
    <property type="match status" value="1"/>
</dbReference>
<gene>
    <name evidence="2" type="ORF">FCL40_13855</name>
</gene>
<evidence type="ECO:0000313" key="3">
    <source>
        <dbReference type="Proteomes" id="UP000305674"/>
    </source>
</evidence>
<name>A0A4U1BB00_9GAMM</name>
<keyword evidence="1" id="KW-0732">Signal</keyword>
<protein>
    <submittedName>
        <fullName evidence="2">DUF1439 domain-containing protein</fullName>
    </submittedName>
</protein>
<reference evidence="2 3" key="1">
    <citation type="submission" date="2019-04" db="EMBL/GenBank/DDBJ databases">
        <authorList>
            <person name="Hwang J.C."/>
        </authorList>
    </citation>
    <scope>NUCLEOTIDE SEQUENCE [LARGE SCALE GENOMIC DNA]</scope>
    <source>
        <strain evidence="2 3">IMCC35001</strain>
    </source>
</reference>
<evidence type="ECO:0000256" key="1">
    <source>
        <dbReference type="SAM" id="SignalP"/>
    </source>
</evidence>
<dbReference type="Proteomes" id="UP000305674">
    <property type="component" value="Unassembled WGS sequence"/>
</dbReference>
<dbReference type="EMBL" id="SWCI01000010">
    <property type="protein sequence ID" value="TKB48008.1"/>
    <property type="molecule type" value="Genomic_DNA"/>
</dbReference>
<evidence type="ECO:0000313" key="2">
    <source>
        <dbReference type="EMBL" id="TKB48008.1"/>
    </source>
</evidence>
<organism evidence="2 3">
    <name type="scientific">Ferrimonas sediminicola</name>
    <dbReference type="NCBI Taxonomy" id="2569538"/>
    <lineage>
        <taxon>Bacteria</taxon>
        <taxon>Pseudomonadati</taxon>
        <taxon>Pseudomonadota</taxon>
        <taxon>Gammaproteobacteria</taxon>
        <taxon>Alteromonadales</taxon>
        <taxon>Ferrimonadaceae</taxon>
        <taxon>Ferrimonas</taxon>
    </lineage>
</organism>
<comment type="caution">
    <text evidence="2">The sequence shown here is derived from an EMBL/GenBank/DDBJ whole genome shotgun (WGS) entry which is preliminary data.</text>
</comment>
<dbReference type="OrthoDB" id="6398264at2"/>
<dbReference type="Pfam" id="PF07273">
    <property type="entry name" value="DUF1439"/>
    <property type="match status" value="1"/>
</dbReference>
<accession>A0A4U1BB00</accession>
<proteinExistence type="predicted"/>
<dbReference type="AlphaFoldDB" id="A0A4U1BB00"/>
<dbReference type="InterPro" id="IPR010835">
    <property type="entry name" value="DUF1439"/>
</dbReference>
<sequence length="190" mass="21550">MEGSMRLRQRLILVALPALLAGCATSYTLDEREVEGYLREKLTIEERHSPVPVLDTEIRLNHIDVEIGRHRKNQVQVTTRSEFVVRTPLLPLRASLTATLAATPWYRPEDRGIYLRDLTLVEVKAEPDDLSLPLERLGQESLMAVKLFLASQPIYTLDDGDWAQGILGRFGREITIEPGVIRFHLDGHSD</sequence>